<comment type="subcellular location">
    <subcellularLocation>
        <location evidence="1">Cell outer membrane</location>
        <topology evidence="1">Multi-pass membrane protein</topology>
    </subcellularLocation>
</comment>
<keyword evidence="3" id="KW-1134">Transmembrane beta strand</keyword>
<evidence type="ECO:0000256" key="1">
    <source>
        <dbReference type="ARBA" id="ARBA00004571"/>
    </source>
</evidence>
<name>A0A0A2STL1_9GAMM</name>
<evidence type="ECO:0000256" key="6">
    <source>
        <dbReference type="ARBA" id="ARBA00023136"/>
    </source>
</evidence>
<evidence type="ECO:0000256" key="2">
    <source>
        <dbReference type="ARBA" id="ARBA00008163"/>
    </source>
</evidence>
<dbReference type="OrthoDB" id="5641522at2"/>
<proteinExistence type="inferred from homology"/>
<dbReference type="PANTHER" id="PTHR35093:SF8">
    <property type="entry name" value="OUTER MEMBRANE PROTEIN NMB0088-RELATED"/>
    <property type="match status" value="1"/>
</dbReference>
<dbReference type="AlphaFoldDB" id="A0A0A2STL1"/>
<evidence type="ECO:0000256" key="4">
    <source>
        <dbReference type="ARBA" id="ARBA00022692"/>
    </source>
</evidence>
<keyword evidence="7" id="KW-0998">Cell outer membrane</keyword>
<organism evidence="9 10">
    <name type="scientific">Legionella norrlandica</name>
    <dbReference type="NCBI Taxonomy" id="1498499"/>
    <lineage>
        <taxon>Bacteria</taxon>
        <taxon>Pseudomonadati</taxon>
        <taxon>Pseudomonadota</taxon>
        <taxon>Gammaproteobacteria</taxon>
        <taxon>Legionellales</taxon>
        <taxon>Legionellaceae</taxon>
        <taxon>Legionella</taxon>
    </lineage>
</organism>
<keyword evidence="6" id="KW-0472">Membrane</keyword>
<sequence length="390" mass="43477">MRIIRTGVLCLLAFNAQANVIQYFAGISYNNPADLFKVKDAILLVGGTGSYADLQFKGSVLNFNTFQYDSGVSHSRTYTVLPYGRVAKRLNDKTVVAIDLTEPFNSNLDWGNDTFTRYAATQNYLTDVDLSPKISYAINKKLQIGGGLNFNALLKNEVNWAFPTGPLTYANLINRSSSFGVGYNLGANYAINDTNFLGLAYYSRIRQKTTGTSYLGFAINPDFRFAFTMPATTILSYVHIFNPKWLINLQFFQSEWNINQKARLYNTAAPPPFTNFSFDMNFDASYAYLVAIRKQVSDKLGIALAGMIDDGPEEDGLRTIVFPSDTQYFLGLVGDYHFSEHTSMELILGHVYSHPSIQNKAKVNNVPVPFTTGQVTINANVLDLKIKIEG</sequence>
<dbReference type="RefSeq" id="WP_035890615.1">
    <property type="nucleotide sequence ID" value="NZ_JNCF01000041.1"/>
</dbReference>
<keyword evidence="5 8" id="KW-0732">Signal</keyword>
<evidence type="ECO:0000256" key="7">
    <source>
        <dbReference type="ARBA" id="ARBA00023237"/>
    </source>
</evidence>
<evidence type="ECO:0000256" key="5">
    <source>
        <dbReference type="ARBA" id="ARBA00022729"/>
    </source>
</evidence>
<dbReference type="Proteomes" id="UP000054422">
    <property type="component" value="Unassembled WGS sequence"/>
</dbReference>
<evidence type="ECO:0000256" key="3">
    <source>
        <dbReference type="ARBA" id="ARBA00022452"/>
    </source>
</evidence>
<keyword evidence="10" id="KW-1185">Reference proteome</keyword>
<keyword evidence="4" id="KW-0812">Transmembrane</keyword>
<feature type="chain" id="PRO_5001993724" evidence="8">
    <location>
        <begin position="19"/>
        <end position="390"/>
    </location>
</feature>
<comment type="similarity">
    <text evidence="2">Belongs to the OmpP1/FadL family.</text>
</comment>
<evidence type="ECO:0000313" key="10">
    <source>
        <dbReference type="Proteomes" id="UP000054422"/>
    </source>
</evidence>
<dbReference type="InterPro" id="IPR005017">
    <property type="entry name" value="OMPP1/FadL/TodX"/>
</dbReference>
<dbReference type="GO" id="GO:0009279">
    <property type="term" value="C:cell outer membrane"/>
    <property type="evidence" value="ECO:0007669"/>
    <property type="project" value="UniProtKB-SubCell"/>
</dbReference>
<dbReference type="GO" id="GO:0015483">
    <property type="term" value="F:long-chain fatty acid transporting porin activity"/>
    <property type="evidence" value="ECO:0007669"/>
    <property type="project" value="TreeGrafter"/>
</dbReference>
<dbReference type="PANTHER" id="PTHR35093">
    <property type="entry name" value="OUTER MEMBRANE PROTEIN NMB0088-RELATED"/>
    <property type="match status" value="1"/>
</dbReference>
<evidence type="ECO:0000256" key="8">
    <source>
        <dbReference type="SAM" id="SignalP"/>
    </source>
</evidence>
<protein>
    <submittedName>
        <fullName evidence="9">Membrane protein</fullName>
    </submittedName>
</protein>
<accession>A0A0A2STL1</accession>
<evidence type="ECO:0000313" key="9">
    <source>
        <dbReference type="EMBL" id="KGP62774.1"/>
    </source>
</evidence>
<gene>
    <name evidence="9" type="ORF">EP47_09710</name>
</gene>
<dbReference type="Gene3D" id="2.40.160.60">
    <property type="entry name" value="Outer membrane protein transport protein (OMPP1/FadL/TodX)"/>
    <property type="match status" value="1"/>
</dbReference>
<reference evidence="9 10" key="1">
    <citation type="submission" date="2014-05" db="EMBL/GenBank/DDBJ databases">
        <authorList>
            <person name="Rizzardi K."/>
            <person name="Winiecka-Krusnell J."/>
            <person name="Ramliden M."/>
            <person name="Alm E."/>
            <person name="Andersson S."/>
            <person name="Byfors S."/>
        </authorList>
    </citation>
    <scope>NUCLEOTIDE SEQUENCE [LARGE SCALE GENOMIC DNA]</scope>
    <source>
        <strain evidence="9 10">LEGN</strain>
    </source>
</reference>
<comment type="caution">
    <text evidence="9">The sequence shown here is derived from an EMBL/GenBank/DDBJ whole genome shotgun (WGS) entry which is preliminary data.</text>
</comment>
<feature type="signal peptide" evidence="8">
    <location>
        <begin position="1"/>
        <end position="18"/>
    </location>
</feature>
<dbReference type="SUPFAM" id="SSF56935">
    <property type="entry name" value="Porins"/>
    <property type="match status" value="1"/>
</dbReference>
<dbReference type="Pfam" id="PF03349">
    <property type="entry name" value="Toluene_X"/>
    <property type="match status" value="1"/>
</dbReference>
<dbReference type="EMBL" id="JNCF01000041">
    <property type="protein sequence ID" value="KGP62774.1"/>
    <property type="molecule type" value="Genomic_DNA"/>
</dbReference>